<feature type="compositionally biased region" description="Pro residues" evidence="1">
    <location>
        <begin position="240"/>
        <end position="255"/>
    </location>
</feature>
<dbReference type="Proteomes" id="UP000027195">
    <property type="component" value="Unassembled WGS sequence"/>
</dbReference>
<feature type="compositionally biased region" description="Low complexity" evidence="1">
    <location>
        <begin position="117"/>
        <end position="126"/>
    </location>
</feature>
<gene>
    <name evidence="2" type="ORF">BOTBODRAFT_178337</name>
</gene>
<keyword evidence="3" id="KW-1185">Reference proteome</keyword>
<dbReference type="HOGENOM" id="CLU_270850_0_0_1"/>
<feature type="region of interest" description="Disordered" evidence="1">
    <location>
        <begin position="353"/>
        <end position="589"/>
    </location>
</feature>
<feature type="compositionally biased region" description="Basic and acidic residues" evidence="1">
    <location>
        <begin position="651"/>
        <end position="660"/>
    </location>
</feature>
<evidence type="ECO:0000313" key="3">
    <source>
        <dbReference type="Proteomes" id="UP000027195"/>
    </source>
</evidence>
<dbReference type="STRING" id="930990.A0A067M6M9"/>
<reference evidence="3" key="1">
    <citation type="journal article" date="2014" name="Proc. Natl. Acad. Sci. U.S.A.">
        <title>Extensive sampling of basidiomycete genomes demonstrates inadequacy of the white-rot/brown-rot paradigm for wood decay fungi.</title>
        <authorList>
            <person name="Riley R."/>
            <person name="Salamov A.A."/>
            <person name="Brown D.W."/>
            <person name="Nagy L.G."/>
            <person name="Floudas D."/>
            <person name="Held B.W."/>
            <person name="Levasseur A."/>
            <person name="Lombard V."/>
            <person name="Morin E."/>
            <person name="Otillar R."/>
            <person name="Lindquist E.A."/>
            <person name="Sun H."/>
            <person name="LaButti K.M."/>
            <person name="Schmutz J."/>
            <person name="Jabbour D."/>
            <person name="Luo H."/>
            <person name="Baker S.E."/>
            <person name="Pisabarro A.G."/>
            <person name="Walton J.D."/>
            <person name="Blanchette R.A."/>
            <person name="Henrissat B."/>
            <person name="Martin F."/>
            <person name="Cullen D."/>
            <person name="Hibbett D.S."/>
            <person name="Grigoriev I.V."/>
        </authorList>
    </citation>
    <scope>NUCLEOTIDE SEQUENCE [LARGE SCALE GENOMIC DNA]</scope>
    <source>
        <strain evidence="3">FD-172 SS1</strain>
    </source>
</reference>
<feature type="region of interest" description="Disordered" evidence="1">
    <location>
        <begin position="651"/>
        <end position="689"/>
    </location>
</feature>
<feature type="compositionally biased region" description="Basic and acidic residues" evidence="1">
    <location>
        <begin position="75"/>
        <end position="84"/>
    </location>
</feature>
<feature type="compositionally biased region" description="Acidic residues" evidence="1">
    <location>
        <begin position="430"/>
        <end position="439"/>
    </location>
</feature>
<feature type="compositionally biased region" description="Acidic residues" evidence="1">
    <location>
        <begin position="661"/>
        <end position="674"/>
    </location>
</feature>
<dbReference type="AlphaFoldDB" id="A0A067M6M9"/>
<feature type="compositionally biased region" description="Polar residues" evidence="1">
    <location>
        <begin position="160"/>
        <end position="170"/>
    </location>
</feature>
<feature type="compositionally biased region" description="Acidic residues" evidence="1">
    <location>
        <begin position="528"/>
        <end position="539"/>
    </location>
</feature>
<feature type="compositionally biased region" description="Low complexity" evidence="1">
    <location>
        <begin position="744"/>
        <end position="754"/>
    </location>
</feature>
<feature type="compositionally biased region" description="Basic and acidic residues" evidence="1">
    <location>
        <begin position="44"/>
        <end position="65"/>
    </location>
</feature>
<protein>
    <submittedName>
        <fullName evidence="2">Uncharacterized protein</fullName>
    </submittedName>
</protein>
<name>A0A067M6M9_BOTB1</name>
<organism evidence="2 3">
    <name type="scientific">Botryobasidium botryosum (strain FD-172 SS1)</name>
    <dbReference type="NCBI Taxonomy" id="930990"/>
    <lineage>
        <taxon>Eukaryota</taxon>
        <taxon>Fungi</taxon>
        <taxon>Dikarya</taxon>
        <taxon>Basidiomycota</taxon>
        <taxon>Agaricomycotina</taxon>
        <taxon>Agaricomycetes</taxon>
        <taxon>Cantharellales</taxon>
        <taxon>Botryobasidiaceae</taxon>
        <taxon>Botryobasidium</taxon>
    </lineage>
</organism>
<dbReference type="OrthoDB" id="3258279at2759"/>
<evidence type="ECO:0000313" key="2">
    <source>
        <dbReference type="EMBL" id="KDQ10320.1"/>
    </source>
</evidence>
<dbReference type="InParanoid" id="A0A067M6M9"/>
<feature type="compositionally biased region" description="Polar residues" evidence="1">
    <location>
        <begin position="729"/>
        <end position="743"/>
    </location>
</feature>
<feature type="compositionally biased region" description="Polar residues" evidence="1">
    <location>
        <begin position="1184"/>
        <end position="1200"/>
    </location>
</feature>
<evidence type="ECO:0000256" key="1">
    <source>
        <dbReference type="SAM" id="MobiDB-lite"/>
    </source>
</evidence>
<sequence length="1200" mass="130205">MDDLENIHQPSRSHKASSSRKTPSRTAKTRSTTPSIVPVRPLRTLRDLAAHTRAESQLDAAEKQDALSTPGRRTGATDRLRERNILTPPSSQEENDADPIVEPKSKSATTRRHRSHTPAAAPTEEAVTNGSNAAQRKSPLKRSLPPTDADQPAQPRKQARTSSSSVSPAKQDSESPNRAKAAKRTRAHTRAASVASPNPKARKSPRVSQSSPMRPAPRETKAKSTRRTAAPHPLNFKRGLPPPVIDLTLPPPPASPSDDPILLVGSNTGLFLGPPDPKPKIEDIEESDGRVLAVFGKGVLSHAPTRQVETALAAEELERIEEVDSAVGNDSMPAFEDNTPSEDIAVHGHVLSPPAEILGTQRAPSPANARRSSSPYEEEPSLCGLGPTAFVPVGPSTPSPETRLRRRNSDLGRRVPTPGASGSFARTQVFDDDNGDEDGPERQLILAGPDMTIGEPLGHSSLAYDAARRGRGMSLSSPAPLSPSPPERTFKSRRSEKSREDESQQSGEGWVFDPEDFSISMPTKGDEREADDDNMDTAEDGQTLGPRMPDTNRSDDIDDMDIVAPDTAIHKLPTPPATNPEHAMISGDVEDDDDDFIQEASVELELSVEPEDHGGDQGEYVDIELPIKGSSVTPANRSWRLNLSHSDLFQSREQRSRVDDTATEAVDDESDASSDEGGPPIVEISSKDPKAAARAAAILKMHHDYIEDGGHFLYRSRRKSNGSFIGNETRSIGSLDMDNTLNQSTASAGSSRSISRTHHYSQSAASIANASTLSLPEIMHEAEMEVMTMSPKIKPWDKGKAMSPHFGSDFGSPMMIPGPWNTLGAESTPAPGRSKDHAFSAFATPRLPARLERSASVNASSFASGPRSWSTEDWKQLEICFVEERRELARLLGMQSSREAEAGGVDLENVVARFLQDVDEEYLVGEWTRDKIMKRALALQIRISKQPSRFQTPLSRAGSSRLRSETPALPETPEYFRKQRAISSASLLAPRYAHLLEEAQAVAASASASTSVIDLTLDTPKRGAKPAESSYSQSFQSQRLVPTLGTPSATQRVMNVLGSIWKRAASTPAPDTDGTNAGPRNKGKGRAIPAPQPAPAVQREIPPELRHIEPAPPPARQTNRRVVFPLNHVPTPQSKPAPKTIRRTASNGSVKDLVRSFEDIRQQTEAEQRREKELLERTLHRGRSNASLRSLFSGASTSAR</sequence>
<accession>A0A067M6M9</accession>
<feature type="compositionally biased region" description="Basic residues" evidence="1">
    <location>
        <begin position="180"/>
        <end position="189"/>
    </location>
</feature>
<feature type="region of interest" description="Disordered" evidence="1">
    <location>
        <begin position="1"/>
        <end position="283"/>
    </location>
</feature>
<dbReference type="EMBL" id="KL198069">
    <property type="protein sequence ID" value="KDQ10320.1"/>
    <property type="molecule type" value="Genomic_DNA"/>
</dbReference>
<feature type="compositionally biased region" description="Polar residues" evidence="1">
    <location>
        <begin position="19"/>
        <end position="35"/>
    </location>
</feature>
<feature type="region of interest" description="Disordered" evidence="1">
    <location>
        <begin position="1127"/>
        <end position="1148"/>
    </location>
</feature>
<feature type="compositionally biased region" description="Low complexity" evidence="1">
    <location>
        <begin position="362"/>
        <end position="375"/>
    </location>
</feature>
<feature type="region of interest" description="Disordered" evidence="1">
    <location>
        <begin position="729"/>
        <end position="757"/>
    </location>
</feature>
<feature type="region of interest" description="Disordered" evidence="1">
    <location>
        <begin position="1064"/>
        <end position="1096"/>
    </location>
</feature>
<proteinExistence type="predicted"/>
<feature type="region of interest" description="Disordered" evidence="1">
    <location>
        <begin position="1176"/>
        <end position="1200"/>
    </location>
</feature>
<feature type="compositionally biased region" description="Basic and acidic residues" evidence="1">
    <location>
        <begin position="488"/>
        <end position="502"/>
    </location>
</feature>